<dbReference type="EMBL" id="JAENHP010000001">
    <property type="protein sequence ID" value="MBM2614200.1"/>
    <property type="molecule type" value="Genomic_DNA"/>
</dbReference>
<dbReference type="RefSeq" id="WP_203374111.1">
    <property type="nucleotide sequence ID" value="NZ_JAENHP010000001.1"/>
</dbReference>
<keyword evidence="1" id="KW-1133">Transmembrane helix</keyword>
<feature type="transmembrane region" description="Helical" evidence="1">
    <location>
        <begin position="237"/>
        <end position="256"/>
    </location>
</feature>
<gene>
    <name evidence="2" type="ORF">JIG36_01350</name>
</gene>
<keyword evidence="3" id="KW-1185">Reference proteome</keyword>
<feature type="transmembrane region" description="Helical" evidence="1">
    <location>
        <begin position="206"/>
        <end position="225"/>
    </location>
</feature>
<evidence type="ECO:0000313" key="3">
    <source>
        <dbReference type="Proteomes" id="UP000632138"/>
    </source>
</evidence>
<protein>
    <recommendedName>
        <fullName evidence="4">Zf-HC2 domain-containing protein</fullName>
    </recommendedName>
</protein>
<comment type="caution">
    <text evidence="2">The sequence shown here is derived from an EMBL/GenBank/DDBJ whole genome shotgun (WGS) entry which is preliminary data.</text>
</comment>
<name>A0ABS2A2Y0_9ACTN</name>
<keyword evidence="1" id="KW-0472">Membrane</keyword>
<proteinExistence type="predicted"/>
<dbReference type="Proteomes" id="UP000632138">
    <property type="component" value="Unassembled WGS sequence"/>
</dbReference>
<feature type="transmembrane region" description="Helical" evidence="1">
    <location>
        <begin position="180"/>
        <end position="199"/>
    </location>
</feature>
<reference evidence="2 3" key="1">
    <citation type="submission" date="2021-01" db="EMBL/GenBank/DDBJ databases">
        <title>Actinoplanes sp. nov. LDG1-06 isolated from lichen.</title>
        <authorList>
            <person name="Saeng-In P."/>
            <person name="Phongsopitanun W."/>
            <person name="Kanchanasin P."/>
            <person name="Yuki M."/>
            <person name="Kudo T."/>
            <person name="Ohkuma M."/>
            <person name="Tanasupawat S."/>
        </authorList>
    </citation>
    <scope>NUCLEOTIDE SEQUENCE [LARGE SCALE GENOMIC DNA]</scope>
    <source>
        <strain evidence="2 3">LDG1-06</strain>
    </source>
</reference>
<feature type="transmembrane region" description="Helical" evidence="1">
    <location>
        <begin position="156"/>
        <end position="174"/>
    </location>
</feature>
<evidence type="ECO:0008006" key="4">
    <source>
        <dbReference type="Google" id="ProtNLM"/>
    </source>
</evidence>
<evidence type="ECO:0000256" key="1">
    <source>
        <dbReference type="SAM" id="Phobius"/>
    </source>
</evidence>
<feature type="transmembrane region" description="Helical" evidence="1">
    <location>
        <begin position="85"/>
        <end position="107"/>
    </location>
</feature>
<feature type="transmembrane region" description="Helical" evidence="1">
    <location>
        <begin position="113"/>
        <end position="135"/>
    </location>
</feature>
<sequence length="264" mass="27406">MSIHPTLKTISRYAASDPGLDEASVWSLEVHLEGCADCRARLAGSTTDESRAVIATIAGRLDAQIAADPAPPRPAKVRLPLRQRLFVTTLLPWIAMTVAVLAAAALLNHFLPQLPSVVLLLAPLAPLPGVAAAWSRRADPAWELVSSTPATGLTMLLRRTAAVLALVVPVLAVAGGFQQLALMLLPSLAFTAAALLLGSAIGVHRAAIALMVAWTTVVVAPSIAAADLPALLEPASAGAWAALTVVLTALTFLRAASFRRLPLS</sequence>
<accession>A0ABS2A2Y0</accession>
<evidence type="ECO:0000313" key="2">
    <source>
        <dbReference type="EMBL" id="MBM2614200.1"/>
    </source>
</evidence>
<keyword evidence="1" id="KW-0812">Transmembrane</keyword>
<organism evidence="2 3">
    <name type="scientific">Paractinoplanes ovalisporus</name>
    <dbReference type="NCBI Taxonomy" id="2810368"/>
    <lineage>
        <taxon>Bacteria</taxon>
        <taxon>Bacillati</taxon>
        <taxon>Actinomycetota</taxon>
        <taxon>Actinomycetes</taxon>
        <taxon>Micromonosporales</taxon>
        <taxon>Micromonosporaceae</taxon>
        <taxon>Paractinoplanes</taxon>
    </lineage>
</organism>